<evidence type="ECO:0000313" key="1">
    <source>
        <dbReference type="EMBL" id="MDQ0429501.1"/>
    </source>
</evidence>
<protein>
    <submittedName>
        <fullName evidence="1">Uncharacterized protein</fullName>
    </submittedName>
</protein>
<proteinExistence type="predicted"/>
<accession>A0ABU0GXK0</accession>
<gene>
    <name evidence="1" type="ORF">QOZ98_002329</name>
</gene>
<dbReference type="Proteomes" id="UP001241988">
    <property type="component" value="Unassembled WGS sequence"/>
</dbReference>
<name>A0ABU0GXK0_9BACL</name>
<dbReference type="EMBL" id="JAUSWB010000005">
    <property type="protein sequence ID" value="MDQ0429501.1"/>
    <property type="molecule type" value="Genomic_DNA"/>
</dbReference>
<organism evidence="1 2">
    <name type="scientific">Planomicrobium stackebrandtii</name>
    <dbReference type="NCBI Taxonomy" id="253160"/>
    <lineage>
        <taxon>Bacteria</taxon>
        <taxon>Bacillati</taxon>
        <taxon>Bacillota</taxon>
        <taxon>Bacilli</taxon>
        <taxon>Bacillales</taxon>
        <taxon>Caryophanaceae</taxon>
        <taxon>Planomicrobium</taxon>
    </lineage>
</organism>
<comment type="caution">
    <text evidence="1">The sequence shown here is derived from an EMBL/GenBank/DDBJ whole genome shotgun (WGS) entry which is preliminary data.</text>
</comment>
<reference evidence="1 2" key="1">
    <citation type="submission" date="2023-07" db="EMBL/GenBank/DDBJ databases">
        <title>Genomic Encyclopedia of Type Strains, Phase IV (KMG-IV): sequencing the most valuable type-strain genomes for metagenomic binning, comparative biology and taxonomic classification.</title>
        <authorList>
            <person name="Goeker M."/>
        </authorList>
    </citation>
    <scope>NUCLEOTIDE SEQUENCE [LARGE SCALE GENOMIC DNA]</scope>
    <source>
        <strain evidence="1 2">DSM 16419</strain>
    </source>
</reference>
<keyword evidence="2" id="KW-1185">Reference proteome</keyword>
<evidence type="ECO:0000313" key="2">
    <source>
        <dbReference type="Proteomes" id="UP001241988"/>
    </source>
</evidence>
<sequence>MLLRGESFFVFLVYENSEFVSDAEKRDTKLVWSKYTIVIEGGFSCRFIRTRQNYQMGKK</sequence>